<dbReference type="SUPFAM" id="SSF53300">
    <property type="entry name" value="vWA-like"/>
    <property type="match status" value="1"/>
</dbReference>
<keyword evidence="1" id="KW-0472">Membrane</keyword>
<dbReference type="AlphaFoldDB" id="A0A0F9AZR6"/>
<gene>
    <name evidence="4" type="ORF">LCGC14_2508690</name>
</gene>
<protein>
    <recommendedName>
        <fullName evidence="5">VWA domain-containing protein</fullName>
    </recommendedName>
</protein>
<dbReference type="Pfam" id="PF08487">
    <property type="entry name" value="VIT"/>
    <property type="match status" value="1"/>
</dbReference>
<proteinExistence type="predicted"/>
<dbReference type="InterPro" id="IPR036465">
    <property type="entry name" value="vWFA_dom_sf"/>
</dbReference>
<dbReference type="Gene3D" id="3.40.50.410">
    <property type="entry name" value="von Willebrand factor, type A domain"/>
    <property type="match status" value="1"/>
</dbReference>
<dbReference type="EMBL" id="LAZR01040184">
    <property type="protein sequence ID" value="KKL15129.1"/>
    <property type="molecule type" value="Genomic_DNA"/>
</dbReference>
<keyword evidence="1" id="KW-0812">Transmembrane</keyword>
<comment type="caution">
    <text evidence="4">The sequence shown here is derived from an EMBL/GenBank/DDBJ whole genome shotgun (WGS) entry which is preliminary data.</text>
</comment>
<dbReference type="InterPro" id="IPR050934">
    <property type="entry name" value="ITIH"/>
</dbReference>
<dbReference type="InterPro" id="IPR002035">
    <property type="entry name" value="VWF_A"/>
</dbReference>
<feature type="domain" description="VIT" evidence="3">
    <location>
        <begin position="33"/>
        <end position="161"/>
    </location>
</feature>
<dbReference type="PANTHER" id="PTHR10338">
    <property type="entry name" value="INTER-ALPHA-TRYPSIN INHIBITOR HEAVY CHAIN FAMILY MEMBER"/>
    <property type="match status" value="1"/>
</dbReference>
<accession>A0A0F9AZR6</accession>
<organism evidence="4">
    <name type="scientific">marine sediment metagenome</name>
    <dbReference type="NCBI Taxonomy" id="412755"/>
    <lineage>
        <taxon>unclassified sequences</taxon>
        <taxon>metagenomes</taxon>
        <taxon>ecological metagenomes</taxon>
    </lineage>
</organism>
<evidence type="ECO:0000256" key="1">
    <source>
        <dbReference type="SAM" id="Phobius"/>
    </source>
</evidence>
<name>A0A0F9AZR6_9ZZZZ</name>
<evidence type="ECO:0000313" key="4">
    <source>
        <dbReference type="EMBL" id="KKL15129.1"/>
    </source>
</evidence>
<evidence type="ECO:0000259" key="3">
    <source>
        <dbReference type="PROSITE" id="PS51468"/>
    </source>
</evidence>
<evidence type="ECO:0000259" key="2">
    <source>
        <dbReference type="PROSITE" id="PS50234"/>
    </source>
</evidence>
<sequence length="427" mass="48636">MKNDNQLKFKSLIFIFFFVLFNVFIVDLFADGFIVPVPRPGERIPPLTVKYHRVNVEIINQVAKTSIDQVFINNHNRDIEGIFIFPLPERASISEFSMYIGGKKVEGEILDRDKARRIYEDIVRRMKDPALLEYVGRNMFRARVFPIPANGEKRIQLSYTEVIKAERNLIRYVYPLNTNKFSLRPLQEVTISVEISSKIPLSNVYSPSHNVSVRKEGKSKARVGFEGKNIKPEKDFVVYYSLSEDDIGLSFMNWEGPEDNYYMLLASPSYVGKKEKILSKNLIFVLDSSGSMSGKKIKQAKEAVRFIISHLDKKDGFSLVDFDDGVSLFSSEIIPASRENIERALRFVDEVEDSGGTNINDALLQALEMIEPGEGPNYILFLTDGLPTVGITGTAEIMKNINILMKKRNHLNLEIKSLFLKILQSSN</sequence>
<feature type="transmembrane region" description="Helical" evidence="1">
    <location>
        <begin position="12"/>
        <end position="35"/>
    </location>
</feature>
<dbReference type="PROSITE" id="PS51468">
    <property type="entry name" value="VIT"/>
    <property type="match status" value="1"/>
</dbReference>
<dbReference type="InterPro" id="IPR013694">
    <property type="entry name" value="VIT"/>
</dbReference>
<keyword evidence="1" id="KW-1133">Transmembrane helix</keyword>
<reference evidence="4" key="1">
    <citation type="journal article" date="2015" name="Nature">
        <title>Complex archaea that bridge the gap between prokaryotes and eukaryotes.</title>
        <authorList>
            <person name="Spang A."/>
            <person name="Saw J.H."/>
            <person name="Jorgensen S.L."/>
            <person name="Zaremba-Niedzwiedzka K."/>
            <person name="Martijn J."/>
            <person name="Lind A.E."/>
            <person name="van Eijk R."/>
            <person name="Schleper C."/>
            <person name="Guy L."/>
            <person name="Ettema T.J."/>
        </authorList>
    </citation>
    <scope>NUCLEOTIDE SEQUENCE</scope>
</reference>
<dbReference type="PROSITE" id="PS50234">
    <property type="entry name" value="VWFA"/>
    <property type="match status" value="1"/>
</dbReference>
<evidence type="ECO:0008006" key="5">
    <source>
        <dbReference type="Google" id="ProtNLM"/>
    </source>
</evidence>
<dbReference type="SMART" id="SM00327">
    <property type="entry name" value="VWA"/>
    <property type="match status" value="1"/>
</dbReference>
<feature type="domain" description="VWFA" evidence="2">
    <location>
        <begin position="281"/>
        <end position="427"/>
    </location>
</feature>
<dbReference type="Pfam" id="PF13519">
    <property type="entry name" value="VWA_2"/>
    <property type="match status" value="1"/>
</dbReference>
<dbReference type="PANTHER" id="PTHR10338:SF108">
    <property type="entry name" value="INTER-ALPHA-TRYPSIN INHIBITOR HEAVY CHAIN H4-LIKE PROTEIN"/>
    <property type="match status" value="1"/>
</dbReference>
<dbReference type="SMART" id="SM00609">
    <property type="entry name" value="VIT"/>
    <property type="match status" value="1"/>
</dbReference>